<name>A0A4Y7LDS6_PAPSO</name>
<keyword evidence="3" id="KW-0809">Transit peptide</keyword>
<dbReference type="GO" id="GO:0003676">
    <property type="term" value="F:nucleic acid binding"/>
    <property type="evidence" value="ECO:0007669"/>
    <property type="project" value="InterPro"/>
</dbReference>
<evidence type="ECO:0000256" key="3">
    <source>
        <dbReference type="ARBA" id="ARBA00022946"/>
    </source>
</evidence>
<organism evidence="4 5">
    <name type="scientific">Papaver somniferum</name>
    <name type="common">Opium poppy</name>
    <dbReference type="NCBI Taxonomy" id="3469"/>
    <lineage>
        <taxon>Eukaryota</taxon>
        <taxon>Viridiplantae</taxon>
        <taxon>Streptophyta</taxon>
        <taxon>Embryophyta</taxon>
        <taxon>Tracheophyta</taxon>
        <taxon>Spermatophyta</taxon>
        <taxon>Magnoliopsida</taxon>
        <taxon>Ranunculales</taxon>
        <taxon>Papaveraceae</taxon>
        <taxon>Papaveroideae</taxon>
        <taxon>Papaver</taxon>
    </lineage>
</organism>
<proteinExistence type="inferred from homology"/>
<protein>
    <submittedName>
        <fullName evidence="4">Uncharacterized protein</fullName>
    </submittedName>
</protein>
<evidence type="ECO:0000313" key="4">
    <source>
        <dbReference type="EMBL" id="RZC82349.1"/>
    </source>
</evidence>
<evidence type="ECO:0000313" key="5">
    <source>
        <dbReference type="Proteomes" id="UP000316621"/>
    </source>
</evidence>
<accession>A0A4Y7LDS6</accession>
<comment type="similarity">
    <text evidence="1">Belongs to the mTERF family.</text>
</comment>
<dbReference type="PANTHER" id="PTHR13068">
    <property type="entry name" value="CGI-12 PROTEIN-RELATED"/>
    <property type="match status" value="1"/>
</dbReference>
<sequence>MIMQFVRVRISIVKALMVNLKLLRCEEGVPENNILKYLIKKPGSFMVDSKRFVKIVRKVKGSGFNPSYTMRWGWSDDRIQTAFRKNPQCMMVSEKKIMAIMNFLVNEMGYDSSIVAEYPKVFNHRLKERIIPRCSVIRILVSRGLIKENISLGTFSTMVDKSFLEKFVIKYEQEVPELMKIFQGVFNGARKGTGKETRNVQCLPTTIQWPPELGAS</sequence>
<dbReference type="GO" id="GO:0006353">
    <property type="term" value="P:DNA-templated transcription termination"/>
    <property type="evidence" value="ECO:0007669"/>
    <property type="project" value="UniProtKB-KW"/>
</dbReference>
<keyword evidence="2" id="KW-0805">Transcription regulation</keyword>
<dbReference type="Gene3D" id="1.25.70.10">
    <property type="entry name" value="Transcription termination factor 3, mitochondrial"/>
    <property type="match status" value="1"/>
</dbReference>
<keyword evidence="2" id="KW-0806">Transcription termination</keyword>
<reference evidence="4 5" key="1">
    <citation type="journal article" date="2018" name="Science">
        <title>The opium poppy genome and morphinan production.</title>
        <authorList>
            <person name="Guo L."/>
            <person name="Winzer T."/>
            <person name="Yang X."/>
            <person name="Li Y."/>
            <person name="Ning Z."/>
            <person name="He Z."/>
            <person name="Teodor R."/>
            <person name="Lu Y."/>
            <person name="Bowser T.A."/>
            <person name="Graham I.A."/>
            <person name="Ye K."/>
        </authorList>
    </citation>
    <scope>NUCLEOTIDE SEQUENCE [LARGE SCALE GENOMIC DNA]</scope>
    <source>
        <strain evidence="5">cv. HN1</strain>
        <tissue evidence="4">Leaves</tissue>
    </source>
</reference>
<dbReference type="Proteomes" id="UP000316621">
    <property type="component" value="Chromosome 11"/>
</dbReference>
<dbReference type="EMBL" id="CM010725">
    <property type="protein sequence ID" value="RZC82349.1"/>
    <property type="molecule type" value="Genomic_DNA"/>
</dbReference>
<dbReference type="InterPro" id="IPR003690">
    <property type="entry name" value="MTERF"/>
</dbReference>
<keyword evidence="5" id="KW-1185">Reference proteome</keyword>
<gene>
    <name evidence="4" type="ORF">C5167_045126</name>
</gene>
<keyword evidence="2" id="KW-0804">Transcription</keyword>
<evidence type="ECO:0000256" key="1">
    <source>
        <dbReference type="ARBA" id="ARBA00007692"/>
    </source>
</evidence>
<dbReference type="InterPro" id="IPR038538">
    <property type="entry name" value="MTERF_sf"/>
</dbReference>
<dbReference type="Gramene" id="RZC82349">
    <property type="protein sequence ID" value="RZC82349"/>
    <property type="gene ID" value="C5167_045126"/>
</dbReference>
<evidence type="ECO:0000256" key="2">
    <source>
        <dbReference type="ARBA" id="ARBA00022472"/>
    </source>
</evidence>
<dbReference type="Pfam" id="PF02536">
    <property type="entry name" value="mTERF"/>
    <property type="match status" value="1"/>
</dbReference>
<dbReference type="SMART" id="SM00733">
    <property type="entry name" value="Mterf"/>
    <property type="match status" value="2"/>
</dbReference>
<dbReference type="AlphaFoldDB" id="A0A4Y7LDS6"/>
<dbReference type="PANTHER" id="PTHR13068:SF166">
    <property type="entry name" value="TRANSCRIPTION TERMINATION FACTOR MTERF15, MITOCHONDRIAL-LIKE"/>
    <property type="match status" value="1"/>
</dbReference>